<dbReference type="Pfam" id="PF13963">
    <property type="entry name" value="Transpos_assoc"/>
    <property type="match status" value="1"/>
</dbReference>
<keyword evidence="3" id="KW-1185">Reference proteome</keyword>
<proteinExistence type="predicted"/>
<protein>
    <recommendedName>
        <fullName evidence="1">Transposase-associated domain-containing protein</fullName>
    </recommendedName>
</protein>
<feature type="domain" description="Transposase-associated" evidence="1">
    <location>
        <begin position="3"/>
        <end position="75"/>
    </location>
</feature>
<evidence type="ECO:0000313" key="2">
    <source>
        <dbReference type="EMBL" id="KAK3193868.1"/>
    </source>
</evidence>
<dbReference type="EMBL" id="JANJYJ010000008">
    <property type="protein sequence ID" value="KAK3193868.1"/>
    <property type="molecule type" value="Genomic_DNA"/>
</dbReference>
<evidence type="ECO:0000259" key="1">
    <source>
        <dbReference type="Pfam" id="PF13963"/>
    </source>
</evidence>
<accession>A0AAD9ZWR8</accession>
<name>A0AAD9ZWR8_9ROSI</name>
<dbReference type="Proteomes" id="UP001281410">
    <property type="component" value="Unassembled WGS sequence"/>
</dbReference>
<comment type="caution">
    <text evidence="2">The sequence shown here is derived from an EMBL/GenBank/DDBJ whole genome shotgun (WGS) entry which is preliminary data.</text>
</comment>
<gene>
    <name evidence="2" type="ORF">Dsin_025178</name>
</gene>
<reference evidence="2" key="1">
    <citation type="journal article" date="2023" name="Plant J.">
        <title>Genome sequences and population genomics provide insights into the demographic history, inbreeding, and mutation load of two 'living fossil' tree species of Dipteronia.</title>
        <authorList>
            <person name="Feng Y."/>
            <person name="Comes H.P."/>
            <person name="Chen J."/>
            <person name="Zhu S."/>
            <person name="Lu R."/>
            <person name="Zhang X."/>
            <person name="Li P."/>
            <person name="Qiu J."/>
            <person name="Olsen K.M."/>
            <person name="Qiu Y."/>
        </authorList>
    </citation>
    <scope>NUCLEOTIDE SEQUENCE</scope>
    <source>
        <strain evidence="2">NBL</strain>
    </source>
</reference>
<evidence type="ECO:0000313" key="3">
    <source>
        <dbReference type="Proteomes" id="UP001281410"/>
    </source>
</evidence>
<dbReference type="AlphaFoldDB" id="A0AAD9ZWR8"/>
<dbReference type="InterPro" id="IPR029480">
    <property type="entry name" value="Transpos_assoc"/>
</dbReference>
<dbReference type="PANTHER" id="PTHR10775:SF180">
    <property type="entry name" value="TRANSPOSON, EN_SPM-LIKE, TRANSPOSASE-ASSOCIATED DOMAIN PROTEIN-RELATED"/>
    <property type="match status" value="1"/>
</dbReference>
<dbReference type="PANTHER" id="PTHR10775">
    <property type="entry name" value="OS08G0208400 PROTEIN"/>
    <property type="match status" value="1"/>
</dbReference>
<organism evidence="2 3">
    <name type="scientific">Dipteronia sinensis</name>
    <dbReference type="NCBI Taxonomy" id="43782"/>
    <lineage>
        <taxon>Eukaryota</taxon>
        <taxon>Viridiplantae</taxon>
        <taxon>Streptophyta</taxon>
        <taxon>Embryophyta</taxon>
        <taxon>Tracheophyta</taxon>
        <taxon>Spermatophyta</taxon>
        <taxon>Magnoliopsida</taxon>
        <taxon>eudicotyledons</taxon>
        <taxon>Gunneridae</taxon>
        <taxon>Pentapetalae</taxon>
        <taxon>rosids</taxon>
        <taxon>malvids</taxon>
        <taxon>Sapindales</taxon>
        <taxon>Sapindaceae</taxon>
        <taxon>Hippocastanoideae</taxon>
        <taxon>Acereae</taxon>
        <taxon>Dipteronia</taxon>
    </lineage>
</organism>
<sequence>MDKSWMSNSRLSKEYKDGVDQFLKFAIARTSNPQLMRCPCRSCGNLVFQTSEEIRYHLFSKGIDQRYKTWIWHGEEDFTRASTSKKNGKNRFVESFKYDEVVNTIEMVNDAFEYSKDDPKSFQTLLEDAEKPLYPDMLPNSNEIPSSIKEAKKTMTTLGFEYEKIHACPNDCILYRNEYNGLSACPTCKTSRWKVKDKSNKECKGVPAKVLWYFPPIPRFKRMFQSSQTTRDLTWHVNGREVDRKLHHPADSPS</sequence>